<keyword evidence="1" id="KW-0349">Heme</keyword>
<dbReference type="PANTHER" id="PTHR10720">
    <property type="entry name" value="HEME OXYGENASE"/>
    <property type="match status" value="1"/>
</dbReference>
<name>A0A4V6EUL0_9BASI</name>
<proteinExistence type="predicted"/>
<dbReference type="AlphaFoldDB" id="A0A4V6EUL0"/>
<sequence>MTCPFAKFASILPIAPTKSPHSFHAVHALNTPIGSTNKVALTLSDALRVGTAQSHRAVEKSRGVSLLLQSVSAPTSSPTSTASSSSLEQEALSFDRLDYVRFNVMLACVYIALEGSMAAARDNRLLAPLFADAGLLGLLVRSRVLLDDVSAHLATIESHTGAGLAELAEQAREEHSFAADTAAVPEDVEDPTSRLQLLALVRASLPSAARLSPEWRGAELTEDHLALLHPAQVCATLSYVRRLTDLSRSPSSTGGLLLSHAYTRYLGDLSGGQHIVKKVSKRFPISTESAQGSGFAFYAFDTSTDLKARFRSAMEHASPADSHHPAVVQQLVGEANTAFDLNTALFESLLPASLRMGQQEEREHPDARAGPVQTGKAVEQAAANTWTAETVVALAAAVVFAVSTTVWIRNILSASAAAAGGHVHV</sequence>
<reference evidence="4 5" key="1">
    <citation type="submission" date="2019-05" db="EMBL/GenBank/DDBJ databases">
        <title>Sporisorium graminicola CBS 10092 draft sequencing and annotation.</title>
        <authorList>
            <person name="Solano-Gonzalez S."/>
            <person name="Caddick M.X."/>
            <person name="Darby A."/>
        </authorList>
    </citation>
    <scope>NUCLEOTIDE SEQUENCE [LARGE SCALE GENOMIC DNA]</scope>
    <source>
        <strain evidence="4 5">CBS 10092</strain>
    </source>
</reference>
<dbReference type="Pfam" id="PF01126">
    <property type="entry name" value="Heme_oxygenase"/>
    <property type="match status" value="1"/>
</dbReference>
<dbReference type="InterPro" id="IPR016084">
    <property type="entry name" value="Haem_Oase-like_multi-hlx"/>
</dbReference>
<dbReference type="GO" id="GO:0006788">
    <property type="term" value="P:heme oxidation"/>
    <property type="evidence" value="ECO:0007669"/>
    <property type="project" value="InterPro"/>
</dbReference>
<evidence type="ECO:0000313" key="5">
    <source>
        <dbReference type="Proteomes" id="UP000306050"/>
    </source>
</evidence>
<dbReference type="OrthoDB" id="652091at2759"/>
<dbReference type="GO" id="GO:0046872">
    <property type="term" value="F:metal ion binding"/>
    <property type="evidence" value="ECO:0007669"/>
    <property type="project" value="UniProtKB-KW"/>
</dbReference>
<dbReference type="GeneID" id="40723913"/>
<dbReference type="EMBL" id="SRRM01000002">
    <property type="protein sequence ID" value="TKY91019.1"/>
    <property type="molecule type" value="Genomic_DNA"/>
</dbReference>
<dbReference type="Proteomes" id="UP000306050">
    <property type="component" value="Chromosome SGRAM_1"/>
</dbReference>
<dbReference type="PANTHER" id="PTHR10720:SF0">
    <property type="entry name" value="HEME OXYGENASE"/>
    <property type="match status" value="1"/>
</dbReference>
<dbReference type="CDD" id="cd19165">
    <property type="entry name" value="HemeO"/>
    <property type="match status" value="1"/>
</dbReference>
<gene>
    <name evidence="4" type="ORF">EX895_001018</name>
</gene>
<evidence type="ECO:0000256" key="2">
    <source>
        <dbReference type="ARBA" id="ARBA00022723"/>
    </source>
</evidence>
<keyword evidence="3" id="KW-0408">Iron</keyword>
<comment type="caution">
    <text evidence="4">The sequence shown here is derived from an EMBL/GenBank/DDBJ whole genome shotgun (WGS) entry which is preliminary data.</text>
</comment>
<accession>A0A4V6EUL0</accession>
<organism evidence="4 5">
    <name type="scientific">Sporisorium graminicola</name>
    <dbReference type="NCBI Taxonomy" id="280036"/>
    <lineage>
        <taxon>Eukaryota</taxon>
        <taxon>Fungi</taxon>
        <taxon>Dikarya</taxon>
        <taxon>Basidiomycota</taxon>
        <taxon>Ustilaginomycotina</taxon>
        <taxon>Ustilaginomycetes</taxon>
        <taxon>Ustilaginales</taxon>
        <taxon>Ustilaginaceae</taxon>
        <taxon>Sporisorium</taxon>
    </lineage>
</organism>
<dbReference type="InterPro" id="IPR016053">
    <property type="entry name" value="Haem_Oase-like"/>
</dbReference>
<dbReference type="Gene3D" id="1.20.910.10">
    <property type="entry name" value="Heme oxygenase-like"/>
    <property type="match status" value="1"/>
</dbReference>
<dbReference type="KEGG" id="sgra:EX895_001018"/>
<dbReference type="InterPro" id="IPR002051">
    <property type="entry name" value="Haem_Oase"/>
</dbReference>
<protein>
    <submittedName>
        <fullName evidence="4">Uncharacterized protein</fullName>
    </submittedName>
</protein>
<dbReference type="SUPFAM" id="SSF48613">
    <property type="entry name" value="Heme oxygenase-like"/>
    <property type="match status" value="1"/>
</dbReference>
<keyword evidence="5" id="KW-1185">Reference proteome</keyword>
<dbReference type="RefSeq" id="XP_029743004.1">
    <property type="nucleotide sequence ID" value="XM_029881618.1"/>
</dbReference>
<evidence type="ECO:0000256" key="1">
    <source>
        <dbReference type="ARBA" id="ARBA00022617"/>
    </source>
</evidence>
<dbReference type="GO" id="GO:0004392">
    <property type="term" value="F:heme oxygenase (decyclizing) activity"/>
    <property type="evidence" value="ECO:0007669"/>
    <property type="project" value="InterPro"/>
</dbReference>
<evidence type="ECO:0000256" key="3">
    <source>
        <dbReference type="ARBA" id="ARBA00023004"/>
    </source>
</evidence>
<keyword evidence="2" id="KW-0479">Metal-binding</keyword>
<evidence type="ECO:0000313" key="4">
    <source>
        <dbReference type="EMBL" id="TKY91019.1"/>
    </source>
</evidence>